<gene>
    <name evidence="5" type="ORF">PAL_GLEAN10021505</name>
</gene>
<feature type="domain" description="RRM" evidence="4">
    <location>
        <begin position="33"/>
        <end position="102"/>
    </location>
</feature>
<dbReference type="AlphaFoldDB" id="L5KCZ2"/>
<dbReference type="GO" id="GO:0000398">
    <property type="term" value="P:mRNA splicing, via spliceosome"/>
    <property type="evidence" value="ECO:0007669"/>
    <property type="project" value="TreeGrafter"/>
</dbReference>
<dbReference type="GO" id="GO:0071013">
    <property type="term" value="C:catalytic step 2 spliceosome"/>
    <property type="evidence" value="ECO:0007669"/>
    <property type="project" value="TreeGrafter"/>
</dbReference>
<evidence type="ECO:0000313" key="5">
    <source>
        <dbReference type="EMBL" id="ELK08666.1"/>
    </source>
</evidence>
<dbReference type="SMART" id="SM00360">
    <property type="entry name" value="RRM"/>
    <property type="match status" value="1"/>
</dbReference>
<dbReference type="InterPro" id="IPR035979">
    <property type="entry name" value="RBD_domain_sf"/>
</dbReference>
<dbReference type="Pfam" id="PF00076">
    <property type="entry name" value="RRM_1"/>
    <property type="match status" value="1"/>
</dbReference>
<name>L5KCZ2_PTEAL</name>
<evidence type="ECO:0000259" key="4">
    <source>
        <dbReference type="PROSITE" id="PS50102"/>
    </source>
</evidence>
<dbReference type="PANTHER" id="PTHR48026:SF2">
    <property type="entry name" value="HETEROGENEOUS NUCLEAR RIBONUCLEOPROTEIN A1-RELATED"/>
    <property type="match status" value="1"/>
</dbReference>
<feature type="region of interest" description="Disordered" evidence="3">
    <location>
        <begin position="1"/>
        <end position="21"/>
    </location>
</feature>
<protein>
    <submittedName>
        <fullName evidence="5">Heterogeneous nuclear ribonucleoprotein A1</fullName>
    </submittedName>
</protein>
<dbReference type="InterPro" id="IPR012677">
    <property type="entry name" value="Nucleotide-bd_a/b_plait_sf"/>
</dbReference>
<dbReference type="InParanoid" id="L5KCZ2"/>
<evidence type="ECO:0000256" key="2">
    <source>
        <dbReference type="PROSITE-ProRule" id="PRU00176"/>
    </source>
</evidence>
<proteinExistence type="predicted"/>
<dbReference type="Gene3D" id="3.30.70.330">
    <property type="match status" value="1"/>
</dbReference>
<reference evidence="6" key="1">
    <citation type="journal article" date="2013" name="Science">
        <title>Comparative analysis of bat genomes provides insight into the evolution of flight and immunity.</title>
        <authorList>
            <person name="Zhang G."/>
            <person name="Cowled C."/>
            <person name="Shi Z."/>
            <person name="Huang Z."/>
            <person name="Bishop-Lilly K.A."/>
            <person name="Fang X."/>
            <person name="Wynne J.W."/>
            <person name="Xiong Z."/>
            <person name="Baker M.L."/>
            <person name="Zhao W."/>
            <person name="Tachedjian M."/>
            <person name="Zhu Y."/>
            <person name="Zhou P."/>
            <person name="Jiang X."/>
            <person name="Ng J."/>
            <person name="Yang L."/>
            <person name="Wu L."/>
            <person name="Xiao J."/>
            <person name="Feng Y."/>
            <person name="Chen Y."/>
            <person name="Sun X."/>
            <person name="Zhang Y."/>
            <person name="Marsh G.A."/>
            <person name="Crameri G."/>
            <person name="Broder C.C."/>
            <person name="Frey K.G."/>
            <person name="Wang L.F."/>
            <person name="Wang J."/>
        </authorList>
    </citation>
    <scope>NUCLEOTIDE SEQUENCE [LARGE SCALE GENOMIC DNA]</scope>
</reference>
<sequence length="102" mass="11647">MKARAHKVDGRVVEPQRSVSRDFQRPGAHLTVTKIFVGGIKEDTEQHRLRDYLEQYGKTEVIEIMTDQGSSGKKRGFAFVTFDNDSENKAVIQKYHTVNSHV</sequence>
<dbReference type="STRING" id="9402.L5KCZ2"/>
<dbReference type="SUPFAM" id="SSF54928">
    <property type="entry name" value="RNA-binding domain, RBD"/>
    <property type="match status" value="1"/>
</dbReference>
<keyword evidence="1 2" id="KW-0694">RNA-binding</keyword>
<dbReference type="InterPro" id="IPR000504">
    <property type="entry name" value="RRM_dom"/>
</dbReference>
<organism evidence="5 6">
    <name type="scientific">Pteropus alecto</name>
    <name type="common">Black flying fox</name>
    <dbReference type="NCBI Taxonomy" id="9402"/>
    <lineage>
        <taxon>Eukaryota</taxon>
        <taxon>Metazoa</taxon>
        <taxon>Chordata</taxon>
        <taxon>Craniata</taxon>
        <taxon>Vertebrata</taxon>
        <taxon>Euteleostomi</taxon>
        <taxon>Mammalia</taxon>
        <taxon>Eutheria</taxon>
        <taxon>Laurasiatheria</taxon>
        <taxon>Chiroptera</taxon>
        <taxon>Yinpterochiroptera</taxon>
        <taxon>Pteropodoidea</taxon>
        <taxon>Pteropodidae</taxon>
        <taxon>Pteropodinae</taxon>
        <taxon>Pteropus</taxon>
    </lineage>
</organism>
<keyword evidence="5" id="KW-0687">Ribonucleoprotein</keyword>
<dbReference type="PROSITE" id="PS50102">
    <property type="entry name" value="RRM"/>
    <property type="match status" value="1"/>
</dbReference>
<evidence type="ECO:0000313" key="6">
    <source>
        <dbReference type="Proteomes" id="UP000010552"/>
    </source>
</evidence>
<dbReference type="GO" id="GO:0003730">
    <property type="term" value="F:mRNA 3'-UTR binding"/>
    <property type="evidence" value="ECO:0007669"/>
    <property type="project" value="TreeGrafter"/>
</dbReference>
<dbReference type="Proteomes" id="UP000010552">
    <property type="component" value="Unassembled WGS sequence"/>
</dbReference>
<evidence type="ECO:0000256" key="1">
    <source>
        <dbReference type="ARBA" id="ARBA00022884"/>
    </source>
</evidence>
<dbReference type="EMBL" id="KB030886">
    <property type="protein sequence ID" value="ELK08666.1"/>
    <property type="molecule type" value="Genomic_DNA"/>
</dbReference>
<keyword evidence="6" id="KW-1185">Reference proteome</keyword>
<accession>L5KCZ2</accession>
<evidence type="ECO:0000256" key="3">
    <source>
        <dbReference type="SAM" id="MobiDB-lite"/>
    </source>
</evidence>
<dbReference type="PANTHER" id="PTHR48026">
    <property type="entry name" value="HOMOLOGOUS TO DROSOPHILA SQD (SQUID) PROTEIN"/>
    <property type="match status" value="1"/>
</dbReference>